<evidence type="ECO:0000256" key="6">
    <source>
        <dbReference type="HAMAP-Rule" id="MF_00304"/>
    </source>
</evidence>
<dbReference type="EC" id="2.4.2.59" evidence="6"/>
<feature type="binding site" description="in other chain" evidence="6">
    <location>
        <position position="254"/>
    </location>
    <ligand>
        <name>NAD(+)</name>
        <dbReference type="ChEBI" id="CHEBI:57540"/>
        <note>ligand shared between two adjacent protomers</note>
    </ligand>
</feature>
<dbReference type="PANTHER" id="PTHR43422:SF3">
    <property type="entry name" value="THIAMINE THIAZOLE SYNTHASE"/>
    <property type="match status" value="1"/>
</dbReference>
<evidence type="ECO:0000256" key="3">
    <source>
        <dbReference type="ARBA" id="ARBA00022977"/>
    </source>
</evidence>
<keyword evidence="2 6" id="KW-0479">Metal-binding</keyword>
<feature type="binding site" description="in other chain" evidence="6">
    <location>
        <position position="205"/>
    </location>
    <ligand>
        <name>Fe cation</name>
        <dbReference type="ChEBI" id="CHEBI:24875"/>
        <note>ligand shared between two adjacent protomers</note>
    </ligand>
</feature>
<gene>
    <name evidence="6" type="primary">thi4</name>
    <name evidence="7" type="ORF">ANME2D_00839</name>
</gene>
<evidence type="ECO:0000256" key="2">
    <source>
        <dbReference type="ARBA" id="ARBA00022723"/>
    </source>
</evidence>
<dbReference type="Gene3D" id="3.50.50.60">
    <property type="entry name" value="FAD/NAD(P)-binding domain"/>
    <property type="match status" value="1"/>
</dbReference>
<evidence type="ECO:0000256" key="1">
    <source>
        <dbReference type="ARBA" id="ARBA00022679"/>
    </source>
</evidence>
<keyword evidence="1 6" id="KW-0808">Transferase</keyword>
<keyword evidence="5 6" id="KW-0520">NAD</keyword>
<dbReference type="NCBIfam" id="TIGR00292">
    <property type="entry name" value="sulfide-dependent adenosine diphosphate thiazole synthase"/>
    <property type="match status" value="1"/>
</dbReference>
<organism evidence="7 8">
    <name type="scientific">Candidatus Methanoperedens nitratireducens</name>
    <dbReference type="NCBI Taxonomy" id="1392998"/>
    <lineage>
        <taxon>Archaea</taxon>
        <taxon>Methanobacteriati</taxon>
        <taxon>Methanobacteriota</taxon>
        <taxon>Stenosarchaea group</taxon>
        <taxon>Methanomicrobia</taxon>
        <taxon>Methanosarcinales</taxon>
        <taxon>ANME-2 cluster</taxon>
        <taxon>Candidatus Methanoperedentaceae</taxon>
        <taxon>Candidatus Methanoperedens</taxon>
    </lineage>
</organism>
<dbReference type="PATRIC" id="fig|1392998.3.peg.1004"/>
<dbReference type="Pfam" id="PF01946">
    <property type="entry name" value="Thi4"/>
    <property type="match status" value="1"/>
</dbReference>
<reference evidence="7 8" key="1">
    <citation type="journal article" date="2013" name="Nature">
        <title>Anaerobic oxidation of methane coupled to nitrate reduction in a novel archaeal lineage.</title>
        <authorList>
            <person name="Haroon M.F."/>
            <person name="Hu S."/>
            <person name="Shi Y."/>
            <person name="Imelfort M."/>
            <person name="Keller J."/>
            <person name="Hugenholtz P."/>
            <person name="Yuan Z."/>
            <person name="Tyson G.W."/>
        </authorList>
    </citation>
    <scope>NUCLEOTIDE SEQUENCE [LARGE SCALE GENOMIC DNA]</scope>
    <source>
        <strain evidence="7 8">ANME-2d</strain>
    </source>
</reference>
<feature type="binding site" description="in other chain" evidence="6">
    <location>
        <position position="95"/>
    </location>
    <ligand>
        <name>NAD(+)</name>
        <dbReference type="ChEBI" id="CHEBI:57540"/>
        <note>ligand shared between two adjacent protomers</note>
    </ligand>
</feature>
<name>A0A062V525_9EURY</name>
<dbReference type="SUPFAM" id="SSF51905">
    <property type="entry name" value="FAD/NAD(P)-binding domain"/>
    <property type="match status" value="1"/>
</dbReference>
<dbReference type="PRINTS" id="PR00411">
    <property type="entry name" value="PNDRDTASEI"/>
</dbReference>
<evidence type="ECO:0000313" key="7">
    <source>
        <dbReference type="EMBL" id="KCZ72412.1"/>
    </source>
</evidence>
<comment type="function">
    <text evidence="6">Involved in the biosynthesis of the thiazole moiety of thiamine. Catalyzes the conversion of NAD and glycine to adenosine diphosphate 5-(2-hydroxyethyl)-4-methylthiazole-2-carboxylate (ADT), an adenylated thiazole intermediate, using free sulfide as a source of sulfur.</text>
</comment>
<dbReference type="EMBL" id="JMIY01000002">
    <property type="protein sequence ID" value="KCZ72412.1"/>
    <property type="molecule type" value="Genomic_DNA"/>
</dbReference>
<keyword evidence="3 6" id="KW-0784">Thiamine biosynthesis</keyword>
<dbReference type="PANTHER" id="PTHR43422">
    <property type="entry name" value="THIAMINE THIAZOLE SYNTHASE"/>
    <property type="match status" value="1"/>
</dbReference>
<dbReference type="GO" id="GO:0005506">
    <property type="term" value="F:iron ion binding"/>
    <property type="evidence" value="ECO:0007669"/>
    <property type="project" value="UniProtKB-UniRule"/>
</dbReference>
<keyword evidence="4 6" id="KW-0408">Iron</keyword>
<feature type="binding site" evidence="6">
    <location>
        <position position="264"/>
    </location>
    <ligand>
        <name>glycine</name>
        <dbReference type="ChEBI" id="CHEBI:57305"/>
    </ligand>
</feature>
<dbReference type="InterPro" id="IPR036188">
    <property type="entry name" value="FAD/NAD-bd_sf"/>
</dbReference>
<dbReference type="Proteomes" id="UP000027153">
    <property type="component" value="Unassembled WGS sequence"/>
</dbReference>
<comment type="pathway">
    <text evidence="6">Cofactor biosynthesis; thiamine diphosphate biosynthesis.</text>
</comment>
<evidence type="ECO:0000256" key="5">
    <source>
        <dbReference type="ARBA" id="ARBA00023027"/>
    </source>
</evidence>
<dbReference type="InterPro" id="IPR022828">
    <property type="entry name" value="Thi4_prok"/>
</dbReference>
<evidence type="ECO:0000256" key="4">
    <source>
        <dbReference type="ARBA" id="ARBA00023004"/>
    </source>
</evidence>
<comment type="caution">
    <text evidence="7">The sequence shown here is derived from an EMBL/GenBank/DDBJ whole genome shotgun (WGS) entry which is preliminary data.</text>
</comment>
<protein>
    <recommendedName>
        <fullName evidence="6">Thiamine thiazole synthase</fullName>
        <ecNumber evidence="6">2.4.2.59</ecNumber>
    </recommendedName>
</protein>
<feature type="binding site" evidence="6">
    <location>
        <position position="190"/>
    </location>
    <ligand>
        <name>NAD(+)</name>
        <dbReference type="ChEBI" id="CHEBI:57540"/>
        <note>ligand shared between two adjacent protomers</note>
    </ligand>
</feature>
<feature type="binding site" description="in other chain" evidence="6">
    <location>
        <begin position="87"/>
        <end position="88"/>
    </location>
    <ligand>
        <name>NAD(+)</name>
        <dbReference type="ChEBI" id="CHEBI:57540"/>
        <note>ligand shared between two adjacent protomers</note>
    </ligand>
</feature>
<comment type="cofactor">
    <cofactor evidence="6">
        <name>Fe(2+)</name>
        <dbReference type="ChEBI" id="CHEBI:29033"/>
    </cofactor>
</comment>
<comment type="catalytic activity">
    <reaction evidence="6">
        <text>hydrogen sulfide + glycine + NAD(+) = ADP-5-ethyl-4-methylthiazole-2-carboxylate + nicotinamide + 3 H2O + H(+)</text>
        <dbReference type="Rhea" id="RHEA:55704"/>
        <dbReference type="ChEBI" id="CHEBI:15377"/>
        <dbReference type="ChEBI" id="CHEBI:15378"/>
        <dbReference type="ChEBI" id="CHEBI:17154"/>
        <dbReference type="ChEBI" id="CHEBI:29919"/>
        <dbReference type="ChEBI" id="CHEBI:57305"/>
        <dbReference type="ChEBI" id="CHEBI:57540"/>
        <dbReference type="ChEBI" id="CHEBI:139151"/>
        <dbReference type="EC" id="2.4.2.59"/>
    </reaction>
</comment>
<dbReference type="GO" id="GO:0016763">
    <property type="term" value="F:pentosyltransferase activity"/>
    <property type="evidence" value="ECO:0007669"/>
    <property type="project" value="UniProtKB-UniRule"/>
</dbReference>
<feature type="binding site" evidence="6">
    <location>
        <position position="190"/>
    </location>
    <ligand>
        <name>Fe cation</name>
        <dbReference type="ChEBI" id="CHEBI:24875"/>
        <note>ligand shared between two adjacent protomers</note>
    </ligand>
</feature>
<dbReference type="GO" id="GO:0009228">
    <property type="term" value="P:thiamine biosynthetic process"/>
    <property type="evidence" value="ECO:0007669"/>
    <property type="project" value="UniProtKB-KW"/>
</dbReference>
<dbReference type="HAMAP" id="MF_00304">
    <property type="entry name" value="Thi4"/>
    <property type="match status" value="1"/>
</dbReference>
<comment type="caution">
    <text evidence="6">Lacks conserved residue(s) required for the propagation of feature annotation.</text>
</comment>
<dbReference type="GO" id="GO:0052837">
    <property type="term" value="P:thiazole biosynthetic process"/>
    <property type="evidence" value="ECO:0007669"/>
    <property type="project" value="UniProtKB-UniRule"/>
</dbReference>
<comment type="similarity">
    <text evidence="6">Belongs to the THI4 family.</text>
</comment>
<comment type="subunit">
    <text evidence="6">Homooctamer; tetramer of dimers.</text>
</comment>
<sequence>MFSGQFSLLCVYFQAHIALENQLFLTYGETMTDISEIQVTKTIVNEFLDDFIQNILDSDVVVVGSGPCGVAAAKYAAELGHKTVMIERNLYAGGGMWQGGYLMPKNTVRAPANKILEECGVTLKEAGDGLYVCDSFDMVSKMLASACSAGVKLLNSTNVDDLVLKEDHVEGVVIQWFPAKHMPTFMTCMDPIAIRSKVVIDATGHDSILVKRLSEQRQKIPEPKGCGSLWVDEAEKQTVELTHEIYPGLIVAGMAATSTYGAPRMGPTFGGMLLAGKKAAELAHEKIARVKVESVIKVAVKA</sequence>
<dbReference type="InterPro" id="IPR002922">
    <property type="entry name" value="Thi4_fam"/>
</dbReference>
<accession>A0A062V525</accession>
<dbReference type="UniPathway" id="UPA00060"/>
<keyword evidence="8" id="KW-1185">Reference proteome</keyword>
<proteinExistence type="inferred from homology"/>
<feature type="binding site" description="in other chain" evidence="6">
    <location>
        <position position="159"/>
    </location>
    <ligand>
        <name>NAD(+)</name>
        <dbReference type="ChEBI" id="CHEBI:57540"/>
        <note>ligand shared between two adjacent protomers</note>
    </ligand>
</feature>
<dbReference type="GO" id="GO:0009229">
    <property type="term" value="P:thiamine diphosphate biosynthetic process"/>
    <property type="evidence" value="ECO:0007669"/>
    <property type="project" value="UniProtKB-UniRule"/>
</dbReference>
<dbReference type="AlphaFoldDB" id="A0A062V525"/>
<evidence type="ECO:0000313" key="8">
    <source>
        <dbReference type="Proteomes" id="UP000027153"/>
    </source>
</evidence>